<evidence type="ECO:0000256" key="1">
    <source>
        <dbReference type="SAM" id="Phobius"/>
    </source>
</evidence>
<sequence>MGWCGLGGTVCWLVCFGVVGVGGGGVCLWGGGGVGVNLWLWVVVLVEVFVFCGWCVVYVGGSGWGVVLLCCGLVFVDFCGGVVWFGSLVGGWLWGGSGGGIILINGVTDCRYVF</sequence>
<gene>
    <name evidence="2" type="ORF">KC01_LOCUS11026</name>
</gene>
<proteinExistence type="predicted"/>
<reference evidence="2 3" key="1">
    <citation type="submission" date="2024-04" db="EMBL/GenBank/DDBJ databases">
        <authorList>
            <person name="Waldvogel A.-M."/>
            <person name="Schoenle A."/>
        </authorList>
    </citation>
    <scope>NUCLEOTIDE SEQUENCE [LARGE SCALE GENOMIC DNA]</scope>
</reference>
<protein>
    <recommendedName>
        <fullName evidence="4">NADH dehydrogenase subunit 6</fullName>
    </recommendedName>
</protein>
<feature type="transmembrane region" description="Helical" evidence="1">
    <location>
        <begin position="91"/>
        <end position="108"/>
    </location>
</feature>
<dbReference type="AlphaFoldDB" id="A0AAV2JV98"/>
<dbReference type="Proteomes" id="UP001497482">
    <property type="component" value="Chromosome 14"/>
</dbReference>
<organism evidence="2 3">
    <name type="scientific">Knipowitschia caucasica</name>
    <name type="common">Caucasian dwarf goby</name>
    <name type="synonym">Pomatoschistus caucasicus</name>
    <dbReference type="NCBI Taxonomy" id="637954"/>
    <lineage>
        <taxon>Eukaryota</taxon>
        <taxon>Metazoa</taxon>
        <taxon>Chordata</taxon>
        <taxon>Craniata</taxon>
        <taxon>Vertebrata</taxon>
        <taxon>Euteleostomi</taxon>
        <taxon>Actinopterygii</taxon>
        <taxon>Neopterygii</taxon>
        <taxon>Teleostei</taxon>
        <taxon>Neoteleostei</taxon>
        <taxon>Acanthomorphata</taxon>
        <taxon>Gobiaria</taxon>
        <taxon>Gobiiformes</taxon>
        <taxon>Gobioidei</taxon>
        <taxon>Gobiidae</taxon>
        <taxon>Gobiinae</taxon>
        <taxon>Knipowitschia</taxon>
    </lineage>
</organism>
<name>A0AAV2JV98_KNICA</name>
<feature type="transmembrane region" description="Helical" evidence="1">
    <location>
        <begin position="12"/>
        <end position="32"/>
    </location>
</feature>
<feature type="transmembrane region" description="Helical" evidence="1">
    <location>
        <begin position="66"/>
        <end position="85"/>
    </location>
</feature>
<accession>A0AAV2JV98</accession>
<keyword evidence="1" id="KW-0472">Membrane</keyword>
<feature type="transmembrane region" description="Helical" evidence="1">
    <location>
        <begin position="38"/>
        <end position="59"/>
    </location>
</feature>
<evidence type="ECO:0000313" key="2">
    <source>
        <dbReference type="EMBL" id="CAL1580118.1"/>
    </source>
</evidence>
<evidence type="ECO:0000313" key="3">
    <source>
        <dbReference type="Proteomes" id="UP001497482"/>
    </source>
</evidence>
<keyword evidence="1" id="KW-1133">Transmembrane helix</keyword>
<evidence type="ECO:0008006" key="4">
    <source>
        <dbReference type="Google" id="ProtNLM"/>
    </source>
</evidence>
<dbReference type="EMBL" id="OZ035836">
    <property type="protein sequence ID" value="CAL1580118.1"/>
    <property type="molecule type" value="Genomic_DNA"/>
</dbReference>
<keyword evidence="3" id="KW-1185">Reference proteome</keyword>
<keyword evidence="1" id="KW-0812">Transmembrane</keyword>